<feature type="compositionally biased region" description="Basic and acidic residues" evidence="2">
    <location>
        <begin position="47"/>
        <end position="67"/>
    </location>
</feature>
<feature type="region of interest" description="Disordered" evidence="2">
    <location>
        <begin position="1"/>
        <end position="89"/>
    </location>
</feature>
<keyword evidence="4" id="KW-1185">Reference proteome</keyword>
<evidence type="ECO:0000313" key="4">
    <source>
        <dbReference type="Proteomes" id="UP001152484"/>
    </source>
</evidence>
<dbReference type="AlphaFoldDB" id="A0A9P0Z8X2"/>
<accession>A0A9P0Z8X2</accession>
<dbReference type="PANTHER" id="PTHR12150:SF13">
    <property type="entry name" value="METHYLTRANSFERASE C9ORF114-RELATED"/>
    <property type="match status" value="1"/>
</dbReference>
<dbReference type="PANTHER" id="PTHR12150">
    <property type="entry name" value="CLASS IV SAM-BINDING METHYLTRANSFERASE-RELATED"/>
    <property type="match status" value="1"/>
</dbReference>
<dbReference type="SUPFAM" id="SSF75217">
    <property type="entry name" value="alpha/beta knot"/>
    <property type="match status" value="1"/>
</dbReference>
<name>A0A9P0Z8X2_CUSEU</name>
<evidence type="ECO:0008006" key="5">
    <source>
        <dbReference type="Google" id="ProtNLM"/>
    </source>
</evidence>
<dbReference type="InterPro" id="IPR029028">
    <property type="entry name" value="Alpha/beta_knot_MTases"/>
</dbReference>
<dbReference type="EMBL" id="CAMAPE010000027">
    <property type="protein sequence ID" value="CAH9091497.1"/>
    <property type="molecule type" value="Genomic_DNA"/>
</dbReference>
<dbReference type="InterPro" id="IPR012340">
    <property type="entry name" value="NA-bd_OB-fold"/>
</dbReference>
<dbReference type="Pfam" id="PF02598">
    <property type="entry name" value="Methyltrn_RNA_3"/>
    <property type="match status" value="1"/>
</dbReference>
<evidence type="ECO:0000256" key="2">
    <source>
        <dbReference type="SAM" id="MobiDB-lite"/>
    </source>
</evidence>
<dbReference type="InterPro" id="IPR003750">
    <property type="entry name" value="Put_MeTrfase-C9orf114-like"/>
</dbReference>
<gene>
    <name evidence="3" type="ORF">CEURO_LOCUS11596</name>
</gene>
<reference evidence="3" key="1">
    <citation type="submission" date="2022-07" db="EMBL/GenBank/DDBJ databases">
        <authorList>
            <person name="Macas J."/>
            <person name="Novak P."/>
            <person name="Neumann P."/>
        </authorList>
    </citation>
    <scope>NUCLEOTIDE SEQUENCE</scope>
</reference>
<proteinExistence type="inferred from homology"/>
<dbReference type="Gene3D" id="3.40.1280.10">
    <property type="match status" value="1"/>
</dbReference>
<dbReference type="Gene3D" id="2.40.50.140">
    <property type="entry name" value="Nucleic acid-binding proteins"/>
    <property type="match status" value="1"/>
</dbReference>
<dbReference type="CDD" id="cd18086">
    <property type="entry name" value="HsC9orf114-like"/>
    <property type="match status" value="1"/>
</dbReference>
<evidence type="ECO:0000256" key="1">
    <source>
        <dbReference type="ARBA" id="ARBA00009841"/>
    </source>
</evidence>
<comment type="caution">
    <text evidence="3">The sequence shown here is derived from an EMBL/GenBank/DDBJ whole genome shotgun (WGS) entry which is preliminary data.</text>
</comment>
<comment type="similarity">
    <text evidence="1">Belongs to the class IV-like SAM-binding methyltransferase superfamily.</text>
</comment>
<dbReference type="InterPro" id="IPR029026">
    <property type="entry name" value="tRNA_m1G_MTases_N"/>
</dbReference>
<sequence>MGKKRAPRAVDEAAAQTAGNISKDDLELNIANADLTEKKRVKKKKEEKREREAKERNSEKVGPEMKAEGANGDTNAKKKKNKKFEGSNINASNELPTVSIALPGSIIDNAQSLELATRLAGQIARAATIFQIDEVVVFDNVSSSQDSPAILLEDNLDANESSAAFLLMILRYMETPQYLRKSLYPMHNNLRYVGSLPPLDAPHHLRKHEWAPYREGVTLRDQHPKSGGTVVDVGLSKHVLIDQVIDPGKRVTVSMGTDRHLDSDIPHQIVSTSKPREEAGMYWGYKVRYASNISSVFKNCPYKGGYDHLIGTSEHGIAIKSSELCLSSFKHLLIAFGGLAGLEECIEEDSSLKGKKALDIFDLYLNTCPHQGSRTIRTEEAIFISLQYFQEPINRVLDKS</sequence>
<dbReference type="OrthoDB" id="361029at2759"/>
<protein>
    <recommendedName>
        <fullName evidence="5">RNA methyltransferase</fullName>
    </recommendedName>
</protein>
<evidence type="ECO:0000313" key="3">
    <source>
        <dbReference type="EMBL" id="CAH9091497.1"/>
    </source>
</evidence>
<organism evidence="3 4">
    <name type="scientific">Cuscuta europaea</name>
    <name type="common">European dodder</name>
    <dbReference type="NCBI Taxonomy" id="41803"/>
    <lineage>
        <taxon>Eukaryota</taxon>
        <taxon>Viridiplantae</taxon>
        <taxon>Streptophyta</taxon>
        <taxon>Embryophyta</taxon>
        <taxon>Tracheophyta</taxon>
        <taxon>Spermatophyta</taxon>
        <taxon>Magnoliopsida</taxon>
        <taxon>eudicotyledons</taxon>
        <taxon>Gunneridae</taxon>
        <taxon>Pentapetalae</taxon>
        <taxon>asterids</taxon>
        <taxon>lamiids</taxon>
        <taxon>Solanales</taxon>
        <taxon>Convolvulaceae</taxon>
        <taxon>Cuscuteae</taxon>
        <taxon>Cuscuta</taxon>
        <taxon>Cuscuta subgen. Cuscuta</taxon>
    </lineage>
</organism>
<dbReference type="Proteomes" id="UP001152484">
    <property type="component" value="Unassembled WGS sequence"/>
</dbReference>
<dbReference type="SUPFAM" id="SSF50249">
    <property type="entry name" value="Nucleic acid-binding proteins"/>
    <property type="match status" value="1"/>
</dbReference>